<dbReference type="AlphaFoldDB" id="A0A3L9Z0K4"/>
<protein>
    <recommendedName>
        <fullName evidence="3">Cytokinin riboside 5'-monophosphate phosphoribohydrolase</fullName>
        <ecNumber evidence="3">3.2.2.n1</ecNumber>
    </recommendedName>
</protein>
<dbReference type="Proteomes" id="UP000271339">
    <property type="component" value="Unassembled WGS sequence"/>
</dbReference>
<evidence type="ECO:0000256" key="1">
    <source>
        <dbReference type="ARBA" id="ARBA00000274"/>
    </source>
</evidence>
<dbReference type="RefSeq" id="WP_121907324.1">
    <property type="nucleotide sequence ID" value="NZ_REFC01000012.1"/>
</dbReference>
<evidence type="ECO:0000256" key="2">
    <source>
        <dbReference type="ARBA" id="ARBA00006763"/>
    </source>
</evidence>
<sequence length="195" mass="21570">MENNKICVFCGSSEGNDLAIIEAAKQLGNTFAAQNISLVYGAAKIGIMGLVAKAVLEANGEVIGVIPEFLKKKEVVHLGLTELITTENMHERKLKMQEISDGFIALPGGIGTLEELFEILTWLQLGLHTKPIGLLNVNGFYDDLLQLLENMVRKGFLSMENYELLLVDTNIDALLAKMAEFRAPQIPRWLNEERA</sequence>
<comment type="catalytic activity">
    <reaction evidence="1">
        <text>AMP + H2O = D-ribose 5-phosphate + adenine</text>
        <dbReference type="Rhea" id="RHEA:20129"/>
        <dbReference type="ChEBI" id="CHEBI:15377"/>
        <dbReference type="ChEBI" id="CHEBI:16708"/>
        <dbReference type="ChEBI" id="CHEBI:78346"/>
        <dbReference type="ChEBI" id="CHEBI:456215"/>
        <dbReference type="EC" id="3.2.2.4"/>
    </reaction>
</comment>
<keyword evidence="3" id="KW-0378">Hydrolase</keyword>
<evidence type="ECO:0000256" key="3">
    <source>
        <dbReference type="RuleBase" id="RU363015"/>
    </source>
</evidence>
<dbReference type="OrthoDB" id="9801098at2"/>
<dbReference type="PANTHER" id="PTHR31223:SF70">
    <property type="entry name" value="LOG FAMILY PROTEIN YJL055W"/>
    <property type="match status" value="1"/>
</dbReference>
<accession>A0A3L9Z0K4</accession>
<gene>
    <name evidence="4" type="ORF">BXY75_1794</name>
</gene>
<dbReference type="NCBIfam" id="TIGR00730">
    <property type="entry name" value="Rossman fold protein, TIGR00730 family"/>
    <property type="match status" value="1"/>
</dbReference>
<comment type="similarity">
    <text evidence="2 3">Belongs to the LOG family.</text>
</comment>
<keyword evidence="3" id="KW-0203">Cytokinin biosynthesis</keyword>
<reference evidence="4 5" key="1">
    <citation type="submission" date="2018-10" db="EMBL/GenBank/DDBJ databases">
        <title>Genomic Encyclopedia of Archaeal and Bacterial Type Strains, Phase II (KMG-II): from individual species to whole genera.</title>
        <authorList>
            <person name="Goeker M."/>
        </authorList>
    </citation>
    <scope>NUCLEOTIDE SEQUENCE [LARGE SCALE GENOMIC DNA]</scope>
    <source>
        <strain evidence="4 5">DSM 23424</strain>
    </source>
</reference>
<dbReference type="GO" id="GO:0008714">
    <property type="term" value="F:AMP nucleosidase activity"/>
    <property type="evidence" value="ECO:0007669"/>
    <property type="project" value="UniProtKB-EC"/>
</dbReference>
<dbReference type="EC" id="3.2.2.n1" evidence="3"/>
<keyword evidence="5" id="KW-1185">Reference proteome</keyword>
<name>A0A3L9Z0K4_9FLAO</name>
<dbReference type="GO" id="GO:0009691">
    <property type="term" value="P:cytokinin biosynthetic process"/>
    <property type="evidence" value="ECO:0007669"/>
    <property type="project" value="UniProtKB-UniRule"/>
</dbReference>
<dbReference type="InterPro" id="IPR031100">
    <property type="entry name" value="LOG_fam"/>
</dbReference>
<dbReference type="Pfam" id="PF03641">
    <property type="entry name" value="Lysine_decarbox"/>
    <property type="match status" value="1"/>
</dbReference>
<comment type="caution">
    <text evidence="4">The sequence shown here is derived from an EMBL/GenBank/DDBJ whole genome shotgun (WGS) entry which is preliminary data.</text>
</comment>
<dbReference type="SUPFAM" id="SSF102405">
    <property type="entry name" value="MCP/YpsA-like"/>
    <property type="match status" value="1"/>
</dbReference>
<dbReference type="PANTHER" id="PTHR31223">
    <property type="entry name" value="LOG FAMILY PROTEIN YJL055W"/>
    <property type="match status" value="1"/>
</dbReference>
<proteinExistence type="inferred from homology"/>
<dbReference type="Gene3D" id="3.40.50.450">
    <property type="match status" value="1"/>
</dbReference>
<dbReference type="GO" id="GO:0005829">
    <property type="term" value="C:cytosol"/>
    <property type="evidence" value="ECO:0007669"/>
    <property type="project" value="TreeGrafter"/>
</dbReference>
<evidence type="ECO:0000313" key="5">
    <source>
        <dbReference type="Proteomes" id="UP000271339"/>
    </source>
</evidence>
<dbReference type="EMBL" id="REFC01000012">
    <property type="protein sequence ID" value="RMA64909.1"/>
    <property type="molecule type" value="Genomic_DNA"/>
</dbReference>
<organism evidence="4 5">
    <name type="scientific">Ulvibacter antarcticus</name>
    <dbReference type="NCBI Taxonomy" id="442714"/>
    <lineage>
        <taxon>Bacteria</taxon>
        <taxon>Pseudomonadati</taxon>
        <taxon>Bacteroidota</taxon>
        <taxon>Flavobacteriia</taxon>
        <taxon>Flavobacteriales</taxon>
        <taxon>Flavobacteriaceae</taxon>
        <taxon>Ulvibacter</taxon>
    </lineage>
</organism>
<evidence type="ECO:0000313" key="4">
    <source>
        <dbReference type="EMBL" id="RMA64909.1"/>
    </source>
</evidence>
<dbReference type="InterPro" id="IPR005269">
    <property type="entry name" value="LOG"/>
</dbReference>